<protein>
    <submittedName>
        <fullName evidence="2">Aste57867_1428 protein</fullName>
    </submittedName>
</protein>
<sequence>MDIHLLLALTKSAAAHIDDDKRQLCANVIDETTSNASSTTRGHRQRRHEGKTYQRAYRAKQKASNTQRIDTISALQLEIARLEGRLESLHAVVAAPLRTFQPEMRVMVEYFRLFAQGYTSDTTECVHAIQQDFLTSTMREDMSFMNESGIEKLIAQWKVYTTIFDSFNMEIRSVRVAAFSPDVVVHADAMLHLRISRLTIETLFRHLLGDECLVQRLIGQVLDLPVQVSFAFDANAKVLRYDNHANIVLGLSNLLGSFEATVKALKHFPMRENAEIIADNQLEDI</sequence>
<organism evidence="2 3">
    <name type="scientific">Aphanomyces stellatus</name>
    <dbReference type="NCBI Taxonomy" id="120398"/>
    <lineage>
        <taxon>Eukaryota</taxon>
        <taxon>Sar</taxon>
        <taxon>Stramenopiles</taxon>
        <taxon>Oomycota</taxon>
        <taxon>Saprolegniomycetes</taxon>
        <taxon>Saprolegniales</taxon>
        <taxon>Verrucalvaceae</taxon>
        <taxon>Aphanomyces</taxon>
    </lineage>
</organism>
<evidence type="ECO:0000313" key="2">
    <source>
        <dbReference type="EMBL" id="VFT78645.1"/>
    </source>
</evidence>
<dbReference type="OrthoDB" id="73862at2759"/>
<keyword evidence="3" id="KW-1185">Reference proteome</keyword>
<dbReference type="EMBL" id="VJMH01000114">
    <property type="protein sequence ID" value="KAF0718864.1"/>
    <property type="molecule type" value="Genomic_DNA"/>
</dbReference>
<name>A0A485K689_9STRA</name>
<dbReference type="AlphaFoldDB" id="A0A485K689"/>
<gene>
    <name evidence="2" type="primary">Aste57867_1428</name>
    <name evidence="1" type="ORF">As57867_001427</name>
    <name evidence="2" type="ORF">ASTE57867_1428</name>
</gene>
<evidence type="ECO:0000313" key="3">
    <source>
        <dbReference type="Proteomes" id="UP000332933"/>
    </source>
</evidence>
<reference evidence="1" key="2">
    <citation type="submission" date="2019-06" db="EMBL/GenBank/DDBJ databases">
        <title>Genomics analysis of Aphanomyces spp. identifies a new class of oomycete effector associated with host adaptation.</title>
        <authorList>
            <person name="Gaulin E."/>
        </authorList>
    </citation>
    <scope>NUCLEOTIDE SEQUENCE</scope>
    <source>
        <strain evidence="1">CBS 578.67</strain>
    </source>
</reference>
<proteinExistence type="predicted"/>
<dbReference type="EMBL" id="CAADRA010000114">
    <property type="protein sequence ID" value="VFT78645.1"/>
    <property type="molecule type" value="Genomic_DNA"/>
</dbReference>
<dbReference type="Proteomes" id="UP000332933">
    <property type="component" value="Unassembled WGS sequence"/>
</dbReference>
<evidence type="ECO:0000313" key="1">
    <source>
        <dbReference type="EMBL" id="KAF0718864.1"/>
    </source>
</evidence>
<accession>A0A485K689</accession>
<reference evidence="2 3" key="1">
    <citation type="submission" date="2019-03" db="EMBL/GenBank/DDBJ databases">
        <authorList>
            <person name="Gaulin E."/>
            <person name="Dumas B."/>
        </authorList>
    </citation>
    <scope>NUCLEOTIDE SEQUENCE [LARGE SCALE GENOMIC DNA]</scope>
    <source>
        <strain evidence="2">CBS 568.67</strain>
    </source>
</reference>